<evidence type="ECO:0000313" key="5">
    <source>
        <dbReference type="EMBL" id="HIY73931.1"/>
    </source>
</evidence>
<dbReference type="SUPFAM" id="SSF89028">
    <property type="entry name" value="Cobalamin adenosyltransferase-like"/>
    <property type="match status" value="1"/>
</dbReference>
<dbReference type="EMBL" id="DXCX01000084">
    <property type="protein sequence ID" value="HIY73931.1"/>
    <property type="molecule type" value="Genomic_DNA"/>
</dbReference>
<protein>
    <submittedName>
        <fullName evidence="5">ATP-binding protein</fullName>
    </submittedName>
</protein>
<accession>A0A9D2CDH9</accession>
<organism evidence="5 6">
    <name type="scientific">Candidatus Intestinimonas merdavium</name>
    <dbReference type="NCBI Taxonomy" id="2838622"/>
    <lineage>
        <taxon>Bacteria</taxon>
        <taxon>Bacillati</taxon>
        <taxon>Bacillota</taxon>
        <taxon>Clostridia</taxon>
        <taxon>Eubacteriales</taxon>
        <taxon>Intestinimonas</taxon>
    </lineage>
</organism>
<evidence type="ECO:0000256" key="1">
    <source>
        <dbReference type="ARBA" id="ARBA00022679"/>
    </source>
</evidence>
<reference evidence="5" key="2">
    <citation type="submission" date="2021-04" db="EMBL/GenBank/DDBJ databases">
        <authorList>
            <person name="Gilroy R."/>
        </authorList>
    </citation>
    <scope>NUCLEOTIDE SEQUENCE</scope>
    <source>
        <strain evidence="5">CHK33-7979</strain>
    </source>
</reference>
<dbReference type="GO" id="GO:0005524">
    <property type="term" value="F:ATP binding"/>
    <property type="evidence" value="ECO:0007669"/>
    <property type="project" value="UniProtKB-KW"/>
</dbReference>
<evidence type="ECO:0000259" key="4">
    <source>
        <dbReference type="Pfam" id="PF01923"/>
    </source>
</evidence>
<keyword evidence="1" id="KW-0808">Transferase</keyword>
<feature type="domain" description="Cobalamin adenosyltransferase-like" evidence="4">
    <location>
        <begin position="96"/>
        <end position="257"/>
    </location>
</feature>
<dbReference type="InterPro" id="IPR036451">
    <property type="entry name" value="CblAdoTrfase-like_sf"/>
</dbReference>
<dbReference type="GO" id="GO:0008817">
    <property type="term" value="F:corrinoid adenosyltransferase activity"/>
    <property type="evidence" value="ECO:0007669"/>
    <property type="project" value="InterPro"/>
</dbReference>
<comment type="caution">
    <text evidence="5">The sequence shown here is derived from an EMBL/GenBank/DDBJ whole genome shotgun (WGS) entry which is preliminary data.</text>
</comment>
<proteinExistence type="predicted"/>
<dbReference type="GO" id="GO:0006580">
    <property type="term" value="P:ethanolamine metabolic process"/>
    <property type="evidence" value="ECO:0007669"/>
    <property type="project" value="InterPro"/>
</dbReference>
<keyword evidence="3 5" id="KW-0067">ATP-binding</keyword>
<gene>
    <name evidence="5" type="ORF">H9826_08180</name>
</gene>
<evidence type="ECO:0000313" key="6">
    <source>
        <dbReference type="Proteomes" id="UP000886824"/>
    </source>
</evidence>
<evidence type="ECO:0000256" key="2">
    <source>
        <dbReference type="ARBA" id="ARBA00022741"/>
    </source>
</evidence>
<dbReference type="InterPro" id="IPR016030">
    <property type="entry name" value="CblAdoTrfase-like"/>
</dbReference>
<dbReference type="PIRSF" id="PIRSF012294">
    <property type="entry name" value="ATR_EutT"/>
    <property type="match status" value="1"/>
</dbReference>
<dbReference type="AlphaFoldDB" id="A0A9D2CDH9"/>
<dbReference type="InterPro" id="IPR009194">
    <property type="entry name" value="AdoTrfase_EutT"/>
</dbReference>
<dbReference type="Gene3D" id="1.20.1200.10">
    <property type="entry name" value="Cobalamin adenosyltransferase-like"/>
    <property type="match status" value="1"/>
</dbReference>
<keyword evidence="2" id="KW-0547">Nucleotide-binding</keyword>
<dbReference type="GO" id="GO:0009236">
    <property type="term" value="P:cobalamin biosynthetic process"/>
    <property type="evidence" value="ECO:0007669"/>
    <property type="project" value="InterPro"/>
</dbReference>
<reference evidence="5" key="1">
    <citation type="journal article" date="2021" name="PeerJ">
        <title>Extensive microbial diversity within the chicken gut microbiome revealed by metagenomics and culture.</title>
        <authorList>
            <person name="Gilroy R."/>
            <person name="Ravi A."/>
            <person name="Getino M."/>
            <person name="Pursley I."/>
            <person name="Horton D.L."/>
            <person name="Alikhan N.F."/>
            <person name="Baker D."/>
            <person name="Gharbi K."/>
            <person name="Hall N."/>
            <person name="Watson M."/>
            <person name="Adriaenssens E.M."/>
            <person name="Foster-Nyarko E."/>
            <person name="Jarju S."/>
            <person name="Secka A."/>
            <person name="Antonio M."/>
            <person name="Oren A."/>
            <person name="Chaudhuri R.R."/>
            <person name="La Ragione R."/>
            <person name="Hildebrand F."/>
            <person name="Pallen M.J."/>
        </authorList>
    </citation>
    <scope>NUCLEOTIDE SEQUENCE</scope>
    <source>
        <strain evidence="5">CHK33-7979</strain>
    </source>
</reference>
<name>A0A9D2CDH9_9FIRM</name>
<dbReference type="Proteomes" id="UP000886824">
    <property type="component" value="Unassembled WGS sequence"/>
</dbReference>
<sequence length="268" mass="29990">MKCITEDALRCELRATEPECYVVPAGKILTPAAREYLQSRKIKIVKEGQQTTPRIVATEVPPMPEVTMAAPAPAPAPAPIKPKFVDYETGAFYMEKPEHMTHLVGNVLVVKNHPRILFRGKLDSLQSAVVLAQVDIHDRGGSQALIDDLGDILNILREIMRCDVLDEPFQMDTIIGLTHAELREQSHDPQRFFGVKAMVLPDYTMGRDFALLNQLRTDVRETEVAAANAFHTGAKYTRGDIIEELNRMSSAMHIMMCRYLAGQYQTGN</sequence>
<evidence type="ECO:0000256" key="3">
    <source>
        <dbReference type="ARBA" id="ARBA00022840"/>
    </source>
</evidence>
<dbReference type="Pfam" id="PF01923">
    <property type="entry name" value="Cob_adeno_trans"/>
    <property type="match status" value="1"/>
</dbReference>